<dbReference type="Gene3D" id="3.40.50.2000">
    <property type="entry name" value="Glycogen Phosphorylase B"/>
    <property type="match status" value="2"/>
</dbReference>
<dbReference type="EMBL" id="CP044016">
    <property type="protein sequence ID" value="QES89050.1"/>
    <property type="molecule type" value="Genomic_DNA"/>
</dbReference>
<evidence type="ECO:0000256" key="2">
    <source>
        <dbReference type="ARBA" id="ARBA00022679"/>
    </source>
</evidence>
<dbReference type="CDD" id="cd03789">
    <property type="entry name" value="GT9_LPS_heptosyltransferase"/>
    <property type="match status" value="1"/>
</dbReference>
<dbReference type="GO" id="GO:0005829">
    <property type="term" value="C:cytosol"/>
    <property type="evidence" value="ECO:0007669"/>
    <property type="project" value="TreeGrafter"/>
</dbReference>
<keyword evidence="1" id="KW-0328">Glycosyltransferase</keyword>
<reference evidence="3 4" key="1">
    <citation type="submission" date="2019-09" db="EMBL/GenBank/DDBJ databases">
        <title>Complete genome sequence of Arachidicoccus sp. B3-10 isolated from apple orchard soil.</title>
        <authorList>
            <person name="Kim H.S."/>
            <person name="Han K.-I."/>
            <person name="Suh M.K."/>
            <person name="Lee K.C."/>
            <person name="Eom M.K."/>
            <person name="Kim J.-S."/>
            <person name="Kang S.W."/>
            <person name="Sin Y."/>
            <person name="Lee J.-S."/>
        </authorList>
    </citation>
    <scope>NUCLEOTIDE SEQUENCE [LARGE SCALE GENOMIC DNA]</scope>
    <source>
        <strain evidence="3 4">B3-10</strain>
    </source>
</reference>
<evidence type="ECO:0000256" key="1">
    <source>
        <dbReference type="ARBA" id="ARBA00022676"/>
    </source>
</evidence>
<dbReference type="KEGG" id="arac:E0W69_010400"/>
<keyword evidence="2 3" id="KW-0808">Transferase</keyword>
<proteinExistence type="predicted"/>
<dbReference type="SUPFAM" id="SSF53756">
    <property type="entry name" value="UDP-Glycosyltransferase/glycogen phosphorylase"/>
    <property type="match status" value="1"/>
</dbReference>
<organism evidence="3 4">
    <name type="scientific">Rhizosphaericola mali</name>
    <dbReference type="NCBI Taxonomy" id="2545455"/>
    <lineage>
        <taxon>Bacteria</taxon>
        <taxon>Pseudomonadati</taxon>
        <taxon>Bacteroidota</taxon>
        <taxon>Chitinophagia</taxon>
        <taxon>Chitinophagales</taxon>
        <taxon>Chitinophagaceae</taxon>
        <taxon>Rhizosphaericola</taxon>
    </lineage>
</organism>
<dbReference type="OrthoDB" id="9768048at2"/>
<dbReference type="Proteomes" id="UP000292424">
    <property type="component" value="Chromosome"/>
</dbReference>
<dbReference type="PANTHER" id="PTHR30160">
    <property type="entry name" value="TETRAACYLDISACCHARIDE 4'-KINASE-RELATED"/>
    <property type="match status" value="1"/>
</dbReference>
<dbReference type="Pfam" id="PF01075">
    <property type="entry name" value="Glyco_transf_9"/>
    <property type="match status" value="1"/>
</dbReference>
<dbReference type="GO" id="GO:0008713">
    <property type="term" value="F:ADP-heptose-lipopolysaccharide heptosyltransferase activity"/>
    <property type="evidence" value="ECO:0007669"/>
    <property type="project" value="TreeGrafter"/>
</dbReference>
<dbReference type="PANTHER" id="PTHR30160:SF1">
    <property type="entry name" value="LIPOPOLYSACCHARIDE 1,2-N-ACETYLGLUCOSAMINETRANSFERASE-RELATED"/>
    <property type="match status" value="1"/>
</dbReference>
<dbReference type="InterPro" id="IPR051199">
    <property type="entry name" value="LPS_LOS_Heptosyltrfase"/>
</dbReference>
<sequence length="326" mass="37631">MKILIIRFSSIGDIVLTTPVMRCLKEQLDGCEIHYLTKSNFKGIIQNNPFIDKVFLLENNLPEIITQLKWEEYDEVVDLHHNLRTWRIKRKLKVKNTHSFDKLNYQKWLLTKFKINHLPKIHIVDRYLATVGHLGVKNDGKGLDYFIPEKDHLANNLFPDFCKNGYVGVVIGASYETKQLPVNKLKDLCHNIQQPIVLLGGKEDAKIGEELAYLYPNKIWNTCGQFNLNQSAYLVKMADFIISNDTGLMHIAAAFHKKIISIWGNTVPEFGMNPYYGAQKVFSFESQVQDLKCRPCSKIGHHSCPKKHFKCMMKQDVEVIVIQLNN</sequence>
<keyword evidence="4" id="KW-1185">Reference proteome</keyword>
<evidence type="ECO:0000313" key="4">
    <source>
        <dbReference type="Proteomes" id="UP000292424"/>
    </source>
</evidence>
<dbReference type="GO" id="GO:0009244">
    <property type="term" value="P:lipopolysaccharide core region biosynthetic process"/>
    <property type="evidence" value="ECO:0007669"/>
    <property type="project" value="TreeGrafter"/>
</dbReference>
<gene>
    <name evidence="3" type="ORF">E0W69_010400</name>
</gene>
<evidence type="ECO:0000313" key="3">
    <source>
        <dbReference type="EMBL" id="QES89050.1"/>
    </source>
</evidence>
<accession>A0A5P2G5L5</accession>
<dbReference type="InterPro" id="IPR002201">
    <property type="entry name" value="Glyco_trans_9"/>
</dbReference>
<dbReference type="RefSeq" id="WP_131329996.1">
    <property type="nucleotide sequence ID" value="NZ_CP044016.1"/>
</dbReference>
<protein>
    <submittedName>
        <fullName evidence="3">Glycosyltransferase family 9 protein</fullName>
    </submittedName>
</protein>
<name>A0A5P2G5L5_9BACT</name>
<dbReference type="AlphaFoldDB" id="A0A5P2G5L5"/>